<name>A0ACA9QBF1_9GLOM</name>
<protein>
    <submittedName>
        <fullName evidence="1">16557_t:CDS:1</fullName>
    </submittedName>
</protein>
<reference evidence="1" key="1">
    <citation type="submission" date="2021-06" db="EMBL/GenBank/DDBJ databases">
        <authorList>
            <person name="Kallberg Y."/>
            <person name="Tangrot J."/>
            <person name="Rosling A."/>
        </authorList>
    </citation>
    <scope>NUCLEOTIDE SEQUENCE</scope>
    <source>
        <strain evidence="1">28 12/20/2015</strain>
    </source>
</reference>
<accession>A0ACA9QBF1</accession>
<proteinExistence type="predicted"/>
<gene>
    <name evidence="1" type="ORF">SPELUC_LOCUS14047</name>
</gene>
<keyword evidence="2" id="KW-1185">Reference proteome</keyword>
<evidence type="ECO:0000313" key="2">
    <source>
        <dbReference type="Proteomes" id="UP000789366"/>
    </source>
</evidence>
<evidence type="ECO:0000313" key="1">
    <source>
        <dbReference type="EMBL" id="CAG8744613.1"/>
    </source>
</evidence>
<sequence length="46" mass="5464">MAFFFDDSVELSPFLPVDIELQAYYSILKIPKYDPKDPLYEKYNSL</sequence>
<organism evidence="1 2">
    <name type="scientific">Cetraspora pellucida</name>
    <dbReference type="NCBI Taxonomy" id="1433469"/>
    <lineage>
        <taxon>Eukaryota</taxon>
        <taxon>Fungi</taxon>
        <taxon>Fungi incertae sedis</taxon>
        <taxon>Mucoromycota</taxon>
        <taxon>Glomeromycotina</taxon>
        <taxon>Glomeromycetes</taxon>
        <taxon>Diversisporales</taxon>
        <taxon>Gigasporaceae</taxon>
        <taxon>Cetraspora</taxon>
    </lineage>
</organism>
<dbReference type="Proteomes" id="UP000789366">
    <property type="component" value="Unassembled WGS sequence"/>
</dbReference>
<dbReference type="EMBL" id="CAJVPW010039658">
    <property type="protein sequence ID" value="CAG8744613.1"/>
    <property type="molecule type" value="Genomic_DNA"/>
</dbReference>
<comment type="caution">
    <text evidence="1">The sequence shown here is derived from an EMBL/GenBank/DDBJ whole genome shotgun (WGS) entry which is preliminary data.</text>
</comment>
<feature type="non-terminal residue" evidence="1">
    <location>
        <position position="46"/>
    </location>
</feature>